<keyword evidence="2" id="KW-0732">Signal</keyword>
<dbReference type="PROSITE" id="PS51257">
    <property type="entry name" value="PROKAR_LIPOPROTEIN"/>
    <property type="match status" value="1"/>
</dbReference>
<accession>A0ABS8PRU5</accession>
<keyword evidence="1" id="KW-1133">Transmembrane helix</keyword>
<feature type="signal peptide" evidence="2">
    <location>
        <begin position="1"/>
        <end position="21"/>
    </location>
</feature>
<organism evidence="3 4">
    <name type="scientific">Niabella pedocola</name>
    <dbReference type="NCBI Taxonomy" id="1752077"/>
    <lineage>
        <taxon>Bacteria</taxon>
        <taxon>Pseudomonadati</taxon>
        <taxon>Bacteroidota</taxon>
        <taxon>Chitinophagia</taxon>
        <taxon>Chitinophagales</taxon>
        <taxon>Chitinophagaceae</taxon>
        <taxon>Niabella</taxon>
    </lineage>
</organism>
<gene>
    <name evidence="3" type="ORF">LQ567_12200</name>
</gene>
<protein>
    <recommendedName>
        <fullName evidence="5">F5/8 type C domain-containing protein</fullName>
    </recommendedName>
</protein>
<dbReference type="RefSeq" id="WP_231004790.1">
    <property type="nucleotide sequence ID" value="NZ_JAJNEC010000005.1"/>
</dbReference>
<name>A0ABS8PRU5_9BACT</name>
<evidence type="ECO:0000313" key="4">
    <source>
        <dbReference type="Proteomes" id="UP001199816"/>
    </source>
</evidence>
<evidence type="ECO:0000256" key="1">
    <source>
        <dbReference type="SAM" id="Phobius"/>
    </source>
</evidence>
<feature type="transmembrane region" description="Helical" evidence="1">
    <location>
        <begin position="188"/>
        <end position="210"/>
    </location>
</feature>
<evidence type="ECO:0000313" key="3">
    <source>
        <dbReference type="EMBL" id="MCD2423529.1"/>
    </source>
</evidence>
<dbReference type="EMBL" id="JAJNEC010000005">
    <property type="protein sequence ID" value="MCD2423529.1"/>
    <property type="molecule type" value="Genomic_DNA"/>
</dbReference>
<evidence type="ECO:0008006" key="5">
    <source>
        <dbReference type="Google" id="ProtNLM"/>
    </source>
</evidence>
<feature type="chain" id="PRO_5045212294" description="F5/8 type C domain-containing protein" evidence="2">
    <location>
        <begin position="22"/>
        <end position="269"/>
    </location>
</feature>
<evidence type="ECO:0000256" key="2">
    <source>
        <dbReference type="SAM" id="SignalP"/>
    </source>
</evidence>
<keyword evidence="1" id="KW-0472">Membrane</keyword>
<keyword evidence="1" id="KW-0812">Transmembrane</keyword>
<sequence length="269" mass="28772">MKKIYLLFTALVVFMTTAAQTILVSGGCIESPVTLTVAPESPIGGKTAYSGTGTIAGKATPISIYWIGAPDNVWALAYDGQPYYSCPKDTPLPPGTSSFSWTAVTPAPCPSPAALTVAGNVALWVTFGSITANLRGHQLSLHWEALTEVNNDHFEIEASKDGSEFTEIATVQSKAENGNSDATITYDWNSGGVISLAALTGIFLLVLLMLCSKRNKMMLAGAWLILLVAPNCTKTKDIDSKDKPQYIRIAHVAKDGVKLYSRIVKIVEE</sequence>
<keyword evidence="4" id="KW-1185">Reference proteome</keyword>
<proteinExistence type="predicted"/>
<reference evidence="3 4" key="1">
    <citation type="submission" date="2021-11" db="EMBL/GenBank/DDBJ databases">
        <title>Genomic of Niabella pedocola.</title>
        <authorList>
            <person name="Wu T."/>
        </authorList>
    </citation>
    <scope>NUCLEOTIDE SEQUENCE [LARGE SCALE GENOMIC DNA]</scope>
    <source>
        <strain evidence="3 4">JCM 31011</strain>
    </source>
</reference>
<dbReference type="Proteomes" id="UP001199816">
    <property type="component" value="Unassembled WGS sequence"/>
</dbReference>
<comment type="caution">
    <text evidence="3">The sequence shown here is derived from an EMBL/GenBank/DDBJ whole genome shotgun (WGS) entry which is preliminary data.</text>
</comment>